<dbReference type="Pfam" id="PF03087">
    <property type="entry name" value="BPS1"/>
    <property type="match status" value="1"/>
</dbReference>
<proteinExistence type="predicted"/>
<dbReference type="Proteomes" id="UP001054889">
    <property type="component" value="Unassembled WGS sequence"/>
</dbReference>
<dbReference type="AlphaFoldDB" id="A0AAV5D1S5"/>
<evidence type="ECO:0000313" key="2">
    <source>
        <dbReference type="Proteomes" id="UP001054889"/>
    </source>
</evidence>
<reference evidence="1" key="1">
    <citation type="journal article" date="2018" name="DNA Res.">
        <title>Multiple hybrid de novo genome assembly of finger millet, an orphan allotetraploid crop.</title>
        <authorList>
            <person name="Hatakeyama M."/>
            <person name="Aluri S."/>
            <person name="Balachadran M.T."/>
            <person name="Sivarajan S.R."/>
            <person name="Patrignani A."/>
            <person name="Gruter S."/>
            <person name="Poveda L."/>
            <person name="Shimizu-Inatsugi R."/>
            <person name="Baeten J."/>
            <person name="Francoijs K.J."/>
            <person name="Nataraja K.N."/>
            <person name="Reddy Y.A.N."/>
            <person name="Phadnis S."/>
            <person name="Ravikumar R.L."/>
            <person name="Schlapbach R."/>
            <person name="Sreeman S.M."/>
            <person name="Shimizu K.K."/>
        </authorList>
    </citation>
    <scope>NUCLEOTIDE SEQUENCE</scope>
</reference>
<comment type="caution">
    <text evidence="1">The sequence shown here is derived from an EMBL/GenBank/DDBJ whole genome shotgun (WGS) entry which is preliminary data.</text>
</comment>
<accession>A0AAV5D1S5</accession>
<dbReference type="PANTHER" id="PTHR33070">
    <property type="entry name" value="OS06G0725500 PROTEIN"/>
    <property type="match status" value="1"/>
</dbReference>
<reference evidence="1" key="2">
    <citation type="submission" date="2021-12" db="EMBL/GenBank/DDBJ databases">
        <title>Resequencing data analysis of finger millet.</title>
        <authorList>
            <person name="Hatakeyama M."/>
            <person name="Aluri S."/>
            <person name="Balachadran M.T."/>
            <person name="Sivarajan S.R."/>
            <person name="Poveda L."/>
            <person name="Shimizu-Inatsugi R."/>
            <person name="Schlapbach R."/>
            <person name="Sreeman S.M."/>
            <person name="Shimizu K.K."/>
        </authorList>
    </citation>
    <scope>NUCLEOTIDE SEQUENCE</scope>
</reference>
<evidence type="ECO:0000313" key="1">
    <source>
        <dbReference type="EMBL" id="GJN04219.1"/>
    </source>
</evidence>
<dbReference type="InterPro" id="IPR004320">
    <property type="entry name" value="BPS1_pln"/>
</dbReference>
<gene>
    <name evidence="1" type="primary">ga21744</name>
    <name evidence="1" type="ORF">PR202_ga21744</name>
</gene>
<dbReference type="GO" id="GO:0048367">
    <property type="term" value="P:shoot system development"/>
    <property type="evidence" value="ECO:0007669"/>
    <property type="project" value="InterPro"/>
</dbReference>
<sequence>MRTTISSSSAAIGTICDCLRKLGVVYNCIGELMCLPSSQVAKQRKAVEQELEHSLVLLDLCNALQESIRELNESILDMQLALKREDDATVQAKIQSYVRMSKKVLKQFKKTSKKSTAADQENCRVIKLLSEAREIAISMLESSSFMLSKQITMPSSSKWSLVSKTFQKRRVVCDKEQLQELELDMLTLRVELRLCSGH</sequence>
<organism evidence="1 2">
    <name type="scientific">Eleusine coracana subsp. coracana</name>
    <dbReference type="NCBI Taxonomy" id="191504"/>
    <lineage>
        <taxon>Eukaryota</taxon>
        <taxon>Viridiplantae</taxon>
        <taxon>Streptophyta</taxon>
        <taxon>Embryophyta</taxon>
        <taxon>Tracheophyta</taxon>
        <taxon>Spermatophyta</taxon>
        <taxon>Magnoliopsida</taxon>
        <taxon>Liliopsida</taxon>
        <taxon>Poales</taxon>
        <taxon>Poaceae</taxon>
        <taxon>PACMAD clade</taxon>
        <taxon>Chloridoideae</taxon>
        <taxon>Cynodonteae</taxon>
        <taxon>Eleusininae</taxon>
        <taxon>Eleusine</taxon>
    </lineage>
</organism>
<dbReference type="GO" id="GO:0048364">
    <property type="term" value="P:root development"/>
    <property type="evidence" value="ECO:0007669"/>
    <property type="project" value="InterPro"/>
</dbReference>
<protein>
    <submittedName>
        <fullName evidence="1">Uncharacterized protein</fullName>
    </submittedName>
</protein>
<dbReference type="EMBL" id="BQKI01000010">
    <property type="protein sequence ID" value="GJN04219.1"/>
    <property type="molecule type" value="Genomic_DNA"/>
</dbReference>
<keyword evidence="2" id="KW-1185">Reference proteome</keyword>
<name>A0AAV5D1S5_ELECO</name>
<dbReference type="PANTHER" id="PTHR33070:SF117">
    <property type="match status" value="1"/>
</dbReference>